<sequence>MSFQPATEARVNIEVVAVCVSTALPKEPFLQSRTVAYHPNMVMVDVGSGVPSTGSSGEVAYRVQTS</sequence>
<keyword evidence="2" id="KW-1185">Reference proteome</keyword>
<dbReference type="Proteomes" id="UP000612746">
    <property type="component" value="Unassembled WGS sequence"/>
</dbReference>
<gene>
    <name evidence="1" type="ORF">INT44_000757</name>
</gene>
<reference evidence="1" key="1">
    <citation type="submission" date="2020-12" db="EMBL/GenBank/DDBJ databases">
        <title>Metabolic potential, ecology and presence of endohyphal bacteria is reflected in genomic diversity of Mucoromycotina.</title>
        <authorList>
            <person name="Muszewska A."/>
            <person name="Okrasinska A."/>
            <person name="Steczkiewicz K."/>
            <person name="Drgas O."/>
            <person name="Orlowska M."/>
            <person name="Perlinska-Lenart U."/>
            <person name="Aleksandrzak-Piekarczyk T."/>
            <person name="Szatraj K."/>
            <person name="Zielenkiewicz U."/>
            <person name="Pilsyk S."/>
            <person name="Malc E."/>
            <person name="Mieczkowski P."/>
            <person name="Kruszewska J.S."/>
            <person name="Biernat P."/>
            <person name="Pawlowska J."/>
        </authorList>
    </citation>
    <scope>NUCLEOTIDE SEQUENCE</scope>
    <source>
        <strain evidence="1">WA0000051536</strain>
    </source>
</reference>
<proteinExistence type="predicted"/>
<accession>A0A8H7Q8K5</accession>
<dbReference type="EMBL" id="JAEPRA010000002">
    <property type="protein sequence ID" value="KAG2188007.1"/>
    <property type="molecule type" value="Genomic_DNA"/>
</dbReference>
<name>A0A8H7Q8K5_9FUNG</name>
<comment type="caution">
    <text evidence="1">The sequence shown here is derived from an EMBL/GenBank/DDBJ whole genome shotgun (WGS) entry which is preliminary data.</text>
</comment>
<evidence type="ECO:0000313" key="2">
    <source>
        <dbReference type="Proteomes" id="UP000612746"/>
    </source>
</evidence>
<dbReference type="AlphaFoldDB" id="A0A8H7Q8K5"/>
<protein>
    <submittedName>
        <fullName evidence="1">Uncharacterized protein</fullName>
    </submittedName>
</protein>
<organism evidence="1 2">
    <name type="scientific">Umbelopsis vinacea</name>
    <dbReference type="NCBI Taxonomy" id="44442"/>
    <lineage>
        <taxon>Eukaryota</taxon>
        <taxon>Fungi</taxon>
        <taxon>Fungi incertae sedis</taxon>
        <taxon>Mucoromycota</taxon>
        <taxon>Mucoromycotina</taxon>
        <taxon>Umbelopsidomycetes</taxon>
        <taxon>Umbelopsidales</taxon>
        <taxon>Umbelopsidaceae</taxon>
        <taxon>Umbelopsis</taxon>
    </lineage>
</organism>
<evidence type="ECO:0000313" key="1">
    <source>
        <dbReference type="EMBL" id="KAG2188007.1"/>
    </source>
</evidence>